<evidence type="ECO:0000313" key="5">
    <source>
        <dbReference type="Proteomes" id="UP000177982"/>
    </source>
</evidence>
<dbReference type="InterPro" id="IPR002125">
    <property type="entry name" value="CMP_dCMP_dom"/>
</dbReference>
<dbReference type="GO" id="GO:0016787">
    <property type="term" value="F:hydrolase activity"/>
    <property type="evidence" value="ECO:0007669"/>
    <property type="project" value="InterPro"/>
</dbReference>
<dbReference type="PROSITE" id="PS51747">
    <property type="entry name" value="CYT_DCMP_DEAMINASES_2"/>
    <property type="match status" value="1"/>
</dbReference>
<dbReference type="Proteomes" id="UP000177982">
    <property type="component" value="Unassembled WGS sequence"/>
</dbReference>
<protein>
    <recommendedName>
        <fullName evidence="3">CMP/dCMP-type deaminase domain-containing protein</fullName>
    </recommendedName>
</protein>
<dbReference type="AlphaFoldDB" id="A0A1G2L883"/>
<proteinExistence type="predicted"/>
<comment type="caution">
    <text evidence="4">The sequence shown here is derived from an EMBL/GenBank/DDBJ whole genome shotgun (WGS) entry which is preliminary data.</text>
</comment>
<evidence type="ECO:0000256" key="1">
    <source>
        <dbReference type="ARBA" id="ARBA00022723"/>
    </source>
</evidence>
<evidence type="ECO:0000256" key="2">
    <source>
        <dbReference type="ARBA" id="ARBA00022833"/>
    </source>
</evidence>
<sequence length="302" mass="34691">MHYQNELKKILSRAKAPITGRGVSCIIEGNKSKYFLGWNIEEKKLIEHAEINALRKVPQKVRIKGIHLMPSGTVLMLKNAIPCENCINTLSRFILPKARIFLWPEKGSNKNYSASFVRVKAAYAKKKKKSCISPAILLSYLKTSTPLLLEHRNFLVTFCALVREHNSRFTSQQVEVYITGSASGRGGPKTIFTKQITGKNYTDIDLILIFPKRYVHNVNFFVRNHYRLALMESESKKVKIVSKTKVSYKLDELERKSKNFLFRKEYYSTISGSIPIDISVGRTIEAVVTKTYLRKNWIIRIV</sequence>
<feature type="domain" description="CMP/dCMP-type deaminase" evidence="3">
    <location>
        <begin position="1"/>
        <end position="119"/>
    </location>
</feature>
<dbReference type="GO" id="GO:0008270">
    <property type="term" value="F:zinc ion binding"/>
    <property type="evidence" value="ECO:0007669"/>
    <property type="project" value="InterPro"/>
</dbReference>
<dbReference type="PROSITE" id="PS00903">
    <property type="entry name" value="CYT_DCMP_DEAMINASES_1"/>
    <property type="match status" value="1"/>
</dbReference>
<dbReference type="InterPro" id="IPR016193">
    <property type="entry name" value="Cytidine_deaminase-like"/>
</dbReference>
<organism evidence="4 5">
    <name type="scientific">Candidatus Sungbacteria bacterium RIFCSPLOWO2_01_FULL_47_10</name>
    <dbReference type="NCBI Taxonomy" id="1802276"/>
    <lineage>
        <taxon>Bacteria</taxon>
        <taxon>Candidatus Sungiibacteriota</taxon>
    </lineage>
</organism>
<dbReference type="InterPro" id="IPR016192">
    <property type="entry name" value="APOBEC/CMP_deaminase_Zn-bd"/>
</dbReference>
<name>A0A1G2L883_9BACT</name>
<reference evidence="4 5" key="1">
    <citation type="journal article" date="2016" name="Nat. Commun.">
        <title>Thousands of microbial genomes shed light on interconnected biogeochemical processes in an aquifer system.</title>
        <authorList>
            <person name="Anantharaman K."/>
            <person name="Brown C.T."/>
            <person name="Hug L.A."/>
            <person name="Sharon I."/>
            <person name="Castelle C.J."/>
            <person name="Probst A.J."/>
            <person name="Thomas B.C."/>
            <person name="Singh A."/>
            <person name="Wilkins M.J."/>
            <person name="Karaoz U."/>
            <person name="Brodie E.L."/>
            <person name="Williams K.H."/>
            <person name="Hubbard S.S."/>
            <person name="Banfield J.F."/>
        </authorList>
    </citation>
    <scope>NUCLEOTIDE SEQUENCE [LARGE SCALE GENOMIC DNA]</scope>
</reference>
<accession>A0A1G2L883</accession>
<dbReference type="EMBL" id="MHQO01000002">
    <property type="protein sequence ID" value="OHA07855.1"/>
    <property type="molecule type" value="Genomic_DNA"/>
</dbReference>
<keyword evidence="1" id="KW-0479">Metal-binding</keyword>
<gene>
    <name evidence="4" type="ORF">A2934_00140</name>
</gene>
<dbReference type="Pfam" id="PF00383">
    <property type="entry name" value="dCMP_cyt_deam_1"/>
    <property type="match status" value="1"/>
</dbReference>
<keyword evidence="2" id="KW-0862">Zinc</keyword>
<evidence type="ECO:0000313" key="4">
    <source>
        <dbReference type="EMBL" id="OHA07855.1"/>
    </source>
</evidence>
<dbReference type="SUPFAM" id="SSF53927">
    <property type="entry name" value="Cytidine deaminase-like"/>
    <property type="match status" value="1"/>
</dbReference>
<evidence type="ECO:0000259" key="3">
    <source>
        <dbReference type="PROSITE" id="PS51747"/>
    </source>
</evidence>